<dbReference type="Proteomes" id="UP001154114">
    <property type="component" value="Chromosome 13"/>
</dbReference>
<dbReference type="AlphaFoldDB" id="A0A9N8KXD9"/>
<accession>A0A9N8KXD9</accession>
<name>A0A9N8KXD9_CHRIL</name>
<feature type="compositionally biased region" description="Pro residues" evidence="1">
    <location>
        <begin position="96"/>
        <end position="111"/>
    </location>
</feature>
<reference evidence="2" key="1">
    <citation type="submission" date="2021-12" db="EMBL/GenBank/DDBJ databases">
        <authorList>
            <person name="King R."/>
        </authorList>
    </citation>
    <scope>NUCLEOTIDE SEQUENCE</scope>
</reference>
<proteinExistence type="predicted"/>
<keyword evidence="3" id="KW-1185">Reference proteome</keyword>
<feature type="compositionally biased region" description="Low complexity" evidence="1">
    <location>
        <begin position="78"/>
        <end position="95"/>
    </location>
</feature>
<dbReference type="EMBL" id="LR824016">
    <property type="protein sequence ID" value="CAD0200885.1"/>
    <property type="molecule type" value="Genomic_DNA"/>
</dbReference>
<evidence type="ECO:0000256" key="1">
    <source>
        <dbReference type="SAM" id="MobiDB-lite"/>
    </source>
</evidence>
<evidence type="ECO:0000313" key="3">
    <source>
        <dbReference type="Proteomes" id="UP001154114"/>
    </source>
</evidence>
<protein>
    <submittedName>
        <fullName evidence="2">Uncharacterized protein</fullName>
    </submittedName>
</protein>
<organism evidence="2 3">
    <name type="scientific">Chrysodeixis includens</name>
    <name type="common">Soybean looper</name>
    <name type="synonym">Pseudoplusia includens</name>
    <dbReference type="NCBI Taxonomy" id="689277"/>
    <lineage>
        <taxon>Eukaryota</taxon>
        <taxon>Metazoa</taxon>
        <taxon>Ecdysozoa</taxon>
        <taxon>Arthropoda</taxon>
        <taxon>Hexapoda</taxon>
        <taxon>Insecta</taxon>
        <taxon>Pterygota</taxon>
        <taxon>Neoptera</taxon>
        <taxon>Endopterygota</taxon>
        <taxon>Lepidoptera</taxon>
        <taxon>Glossata</taxon>
        <taxon>Ditrysia</taxon>
        <taxon>Noctuoidea</taxon>
        <taxon>Noctuidae</taxon>
        <taxon>Plusiinae</taxon>
        <taxon>Chrysodeixis</taxon>
    </lineage>
</organism>
<dbReference type="OrthoDB" id="7485328at2759"/>
<feature type="region of interest" description="Disordered" evidence="1">
    <location>
        <begin position="72"/>
        <end position="137"/>
    </location>
</feature>
<sequence length="137" mass="14663">MCVSPRKESAARTSCSCMCVGGCASVQRVPPSEACGRMPEAAFLSPPPAGEMSPNSIPKYLKRPLWRERKCVGRGARGRATVGQRRARQSHAPPRARAPPAPPRARAPPPAFQRARLPPNLLSRDLTPAPTHATPGL</sequence>
<evidence type="ECO:0000313" key="2">
    <source>
        <dbReference type="EMBL" id="CAD0200885.1"/>
    </source>
</evidence>
<gene>
    <name evidence="2" type="ORF">CINC_LOCUS2566</name>
</gene>